<dbReference type="FunFam" id="3.30.360.10:FF:000004">
    <property type="entry name" value="4-hydroxy-tetrahydrodipicolinate reductase"/>
    <property type="match status" value="1"/>
</dbReference>
<dbReference type="EMBL" id="FUXX01000004">
    <property type="protein sequence ID" value="SKA58242.1"/>
    <property type="molecule type" value="Genomic_DNA"/>
</dbReference>
<dbReference type="RefSeq" id="WP_078927973.1">
    <property type="nucleotide sequence ID" value="NZ_FUXX01000004.1"/>
</dbReference>
<accession>A0A1T4UZY5</accession>
<reference evidence="17" key="1">
    <citation type="submission" date="2017-02" db="EMBL/GenBank/DDBJ databases">
        <authorList>
            <person name="Varghese N."/>
            <person name="Submissions S."/>
        </authorList>
    </citation>
    <scope>NUCLEOTIDE SEQUENCE [LARGE SCALE GENOMIC DNA]</scope>
    <source>
        <strain evidence="17">DSM 3072</strain>
    </source>
</reference>
<dbReference type="NCBIfam" id="TIGR00036">
    <property type="entry name" value="dapB"/>
    <property type="match status" value="1"/>
</dbReference>
<comment type="caution">
    <text evidence="13">Was originally thought to be a dihydrodipicolinate reductase (DHDPR), catalyzing the conversion of dihydrodipicolinate to tetrahydrodipicolinate. However, it was shown in E.coli that the substrate of the enzymatic reaction is not dihydrodipicolinate (DHDP) but in fact (2S,4S)-4-hydroxy-2,3,4,5-tetrahydrodipicolinic acid (HTPA), the product released by the DapA-catalyzed reaction.</text>
</comment>
<feature type="binding site" evidence="13">
    <location>
        <position position="145"/>
    </location>
    <ligand>
        <name>(S)-2,3,4,5-tetrahydrodipicolinate</name>
        <dbReference type="ChEBI" id="CHEBI:16845"/>
    </ligand>
</feature>
<dbReference type="InterPro" id="IPR036291">
    <property type="entry name" value="NAD(P)-bd_dom_sf"/>
</dbReference>
<dbReference type="GO" id="GO:0008839">
    <property type="term" value="F:4-hydroxy-tetrahydrodipicolinate reductase"/>
    <property type="evidence" value="ECO:0007669"/>
    <property type="project" value="UniProtKB-UniRule"/>
</dbReference>
<organism evidence="16 17">
    <name type="scientific">Succinivibrio dextrinosolvens DSM 3072</name>
    <dbReference type="NCBI Taxonomy" id="1123324"/>
    <lineage>
        <taxon>Bacteria</taxon>
        <taxon>Pseudomonadati</taxon>
        <taxon>Pseudomonadota</taxon>
        <taxon>Gammaproteobacteria</taxon>
        <taxon>Aeromonadales</taxon>
        <taxon>Succinivibrionaceae</taxon>
        <taxon>Succinivibrio</taxon>
    </lineage>
</organism>
<dbReference type="GO" id="GO:0051287">
    <property type="term" value="F:NAD binding"/>
    <property type="evidence" value="ECO:0007669"/>
    <property type="project" value="UniProtKB-UniRule"/>
</dbReference>
<name>A0A1T4UZY5_9GAMM</name>
<dbReference type="CDD" id="cd02274">
    <property type="entry name" value="DHDPR_N"/>
    <property type="match status" value="1"/>
</dbReference>
<dbReference type="PIRSF" id="PIRSF000161">
    <property type="entry name" value="DHPR"/>
    <property type="match status" value="1"/>
</dbReference>
<evidence type="ECO:0000256" key="1">
    <source>
        <dbReference type="ARBA" id="ARBA00006642"/>
    </source>
</evidence>
<sequence>MLKICIVGLGGRMGHALWECCRGLADAKVVCGIDKNRDSLPNGCNVEVVPNINELSVVPDLIIDFSRPECSMAVLAYAKEHNCAVVLGTTGFDYDQRDKIKDYTKVIPIVLSANFSVGVNILLNLVQKTAAVMADADIEIVEAHHRYKVDSPSGTALAIGEAAAAGRNVNLKDVMVAGRDGITGERIYGSIGFSSIRGGDIVGEHTAMFCSEGERVELGHVATSRQTFARGALRAALWLSGKKPGLYGMNEVLGLDKN</sequence>
<dbReference type="InterPro" id="IPR000846">
    <property type="entry name" value="DapB_N"/>
</dbReference>
<comment type="pathway">
    <text evidence="9 13">Amino-acid biosynthesis; L-lysine biosynthesis via DAP pathway; (S)-tetrahydrodipicolinate from L-aspartate: step 4/4.</text>
</comment>
<evidence type="ECO:0000256" key="10">
    <source>
        <dbReference type="ARBA" id="ARBA00038983"/>
    </source>
</evidence>
<keyword evidence="6 13" id="KW-0560">Oxidoreductase</keyword>
<evidence type="ECO:0000256" key="5">
    <source>
        <dbReference type="ARBA" id="ARBA00022915"/>
    </source>
</evidence>
<dbReference type="Pfam" id="PF05173">
    <property type="entry name" value="DapB_C"/>
    <property type="match status" value="1"/>
</dbReference>
<comment type="catalytic activity">
    <reaction evidence="12 13">
        <text>(S)-2,3,4,5-tetrahydrodipicolinate + NAD(+) + H2O = (2S,4S)-4-hydroxy-2,3,4,5-tetrahydrodipicolinate + NADH + H(+)</text>
        <dbReference type="Rhea" id="RHEA:35323"/>
        <dbReference type="ChEBI" id="CHEBI:15377"/>
        <dbReference type="ChEBI" id="CHEBI:15378"/>
        <dbReference type="ChEBI" id="CHEBI:16845"/>
        <dbReference type="ChEBI" id="CHEBI:57540"/>
        <dbReference type="ChEBI" id="CHEBI:57945"/>
        <dbReference type="ChEBI" id="CHEBI:67139"/>
        <dbReference type="EC" id="1.17.1.8"/>
    </reaction>
</comment>
<proteinExistence type="inferred from homology"/>
<evidence type="ECO:0000313" key="16">
    <source>
        <dbReference type="EMBL" id="SKA58242.1"/>
    </source>
</evidence>
<comment type="caution">
    <text evidence="13">Lacks conserved residue(s) required for the propagation of feature annotation.</text>
</comment>
<feature type="active site" description="Proton donor" evidence="13">
    <location>
        <position position="148"/>
    </location>
</feature>
<dbReference type="GO" id="GO:0050661">
    <property type="term" value="F:NADP binding"/>
    <property type="evidence" value="ECO:0007669"/>
    <property type="project" value="UniProtKB-UniRule"/>
</dbReference>
<evidence type="ECO:0000256" key="13">
    <source>
        <dbReference type="HAMAP-Rule" id="MF_00102"/>
    </source>
</evidence>
<feature type="domain" description="Dihydrodipicolinate reductase C-terminal" evidence="15">
    <location>
        <begin position="118"/>
        <end position="253"/>
    </location>
</feature>
<comment type="similarity">
    <text evidence="1 13">Belongs to the DapB family.</text>
</comment>
<dbReference type="InterPro" id="IPR022664">
    <property type="entry name" value="DapB_N_CS"/>
</dbReference>
<feature type="binding site" evidence="13">
    <location>
        <begin position="88"/>
        <end position="90"/>
    </location>
    <ligand>
        <name>NAD(+)</name>
        <dbReference type="ChEBI" id="CHEBI:57540"/>
    </ligand>
</feature>
<keyword evidence="3 13" id="KW-0028">Amino-acid biosynthesis</keyword>
<dbReference type="PROSITE" id="PS01298">
    <property type="entry name" value="DAPB"/>
    <property type="match status" value="1"/>
</dbReference>
<dbReference type="Proteomes" id="UP000242432">
    <property type="component" value="Unassembled WGS sequence"/>
</dbReference>
<dbReference type="Gene3D" id="3.30.360.10">
    <property type="entry name" value="Dihydrodipicolinate Reductase, domain 2"/>
    <property type="match status" value="1"/>
</dbReference>
<comment type="subunit">
    <text evidence="13">Homotetramer.</text>
</comment>
<dbReference type="Pfam" id="PF01113">
    <property type="entry name" value="DapB_N"/>
    <property type="match status" value="1"/>
</dbReference>
<dbReference type="GO" id="GO:0016726">
    <property type="term" value="F:oxidoreductase activity, acting on CH or CH2 groups, NAD or NADP as acceptor"/>
    <property type="evidence" value="ECO:0007669"/>
    <property type="project" value="UniProtKB-UniRule"/>
</dbReference>
<comment type="subcellular location">
    <subcellularLocation>
        <location evidence="13">Cytoplasm</location>
    </subcellularLocation>
</comment>
<evidence type="ECO:0000256" key="12">
    <source>
        <dbReference type="ARBA" id="ARBA00049396"/>
    </source>
</evidence>
<dbReference type="SUPFAM" id="SSF55347">
    <property type="entry name" value="Glyceraldehyde-3-phosphate dehydrogenase-like, C-terminal domain"/>
    <property type="match status" value="1"/>
</dbReference>
<feature type="binding site" evidence="13">
    <location>
        <begin position="112"/>
        <end position="115"/>
    </location>
    <ligand>
        <name>NAD(+)</name>
        <dbReference type="ChEBI" id="CHEBI:57540"/>
    </ligand>
</feature>
<dbReference type="UniPathway" id="UPA00034">
    <property type="reaction ID" value="UER00018"/>
</dbReference>
<dbReference type="PANTHER" id="PTHR20836:SF0">
    <property type="entry name" value="4-HYDROXY-TETRAHYDRODIPICOLINATE REDUCTASE 1, CHLOROPLASTIC-RELATED"/>
    <property type="match status" value="1"/>
</dbReference>
<keyword evidence="8 13" id="KW-0457">Lysine biosynthesis</keyword>
<evidence type="ECO:0000256" key="2">
    <source>
        <dbReference type="ARBA" id="ARBA00022490"/>
    </source>
</evidence>
<comment type="catalytic activity">
    <reaction evidence="11 13">
        <text>(S)-2,3,4,5-tetrahydrodipicolinate + NADP(+) + H2O = (2S,4S)-4-hydroxy-2,3,4,5-tetrahydrodipicolinate + NADPH + H(+)</text>
        <dbReference type="Rhea" id="RHEA:35331"/>
        <dbReference type="ChEBI" id="CHEBI:15377"/>
        <dbReference type="ChEBI" id="CHEBI:15378"/>
        <dbReference type="ChEBI" id="CHEBI:16845"/>
        <dbReference type="ChEBI" id="CHEBI:57783"/>
        <dbReference type="ChEBI" id="CHEBI:58349"/>
        <dbReference type="ChEBI" id="CHEBI:67139"/>
        <dbReference type="EC" id="1.17.1.8"/>
    </reaction>
</comment>
<feature type="active site" description="Proton donor/acceptor" evidence="13">
    <location>
        <position position="144"/>
    </location>
</feature>
<evidence type="ECO:0000256" key="7">
    <source>
        <dbReference type="ARBA" id="ARBA00023027"/>
    </source>
</evidence>
<evidence type="ECO:0000256" key="9">
    <source>
        <dbReference type="ARBA" id="ARBA00037922"/>
    </source>
</evidence>
<evidence type="ECO:0000256" key="3">
    <source>
        <dbReference type="ARBA" id="ARBA00022605"/>
    </source>
</evidence>
<evidence type="ECO:0000256" key="6">
    <source>
        <dbReference type="ARBA" id="ARBA00023002"/>
    </source>
</evidence>
<evidence type="ECO:0000256" key="4">
    <source>
        <dbReference type="ARBA" id="ARBA00022857"/>
    </source>
</evidence>
<evidence type="ECO:0000313" key="17">
    <source>
        <dbReference type="Proteomes" id="UP000242432"/>
    </source>
</evidence>
<dbReference type="InterPro" id="IPR022663">
    <property type="entry name" value="DapB_C"/>
</dbReference>
<dbReference type="EC" id="1.17.1.8" evidence="10 13"/>
<dbReference type="GO" id="GO:0019877">
    <property type="term" value="P:diaminopimelate biosynthetic process"/>
    <property type="evidence" value="ECO:0007669"/>
    <property type="project" value="UniProtKB-UniRule"/>
</dbReference>
<evidence type="ECO:0000256" key="11">
    <source>
        <dbReference type="ARBA" id="ARBA00049080"/>
    </source>
</evidence>
<gene>
    <name evidence="13" type="primary">dapB</name>
    <name evidence="16" type="ORF">SAMN02745213_00362</name>
</gene>
<dbReference type="HAMAP" id="MF_00102">
    <property type="entry name" value="DapB"/>
    <property type="match status" value="1"/>
</dbReference>
<feature type="binding site" evidence="13">
    <location>
        <begin position="154"/>
        <end position="155"/>
    </location>
    <ligand>
        <name>(S)-2,3,4,5-tetrahydrodipicolinate</name>
        <dbReference type="ChEBI" id="CHEBI:16845"/>
    </ligand>
</feature>
<feature type="binding site" evidence="13">
    <location>
        <begin position="8"/>
        <end position="13"/>
    </location>
    <ligand>
        <name>NAD(+)</name>
        <dbReference type="ChEBI" id="CHEBI:57540"/>
    </ligand>
</feature>
<dbReference type="GO" id="GO:0005829">
    <property type="term" value="C:cytosol"/>
    <property type="evidence" value="ECO:0007669"/>
    <property type="project" value="TreeGrafter"/>
</dbReference>
<dbReference type="STRING" id="83771.SAMN02910357_02151"/>
<protein>
    <recommendedName>
        <fullName evidence="10 13">4-hydroxy-tetrahydrodipicolinate reductase</fullName>
        <shortName evidence="13">HTPA reductase</shortName>
        <ecNumber evidence="10 13">1.17.1.8</ecNumber>
    </recommendedName>
</protein>
<feature type="domain" description="Dihydrodipicolinate reductase N-terminal" evidence="14">
    <location>
        <begin position="3"/>
        <end position="115"/>
    </location>
</feature>
<dbReference type="Gene3D" id="3.40.50.720">
    <property type="entry name" value="NAD(P)-binding Rossmann-like Domain"/>
    <property type="match status" value="1"/>
</dbReference>
<evidence type="ECO:0000256" key="8">
    <source>
        <dbReference type="ARBA" id="ARBA00023154"/>
    </source>
</evidence>
<keyword evidence="7 13" id="KW-0520">NAD</keyword>
<dbReference type="AlphaFoldDB" id="A0A1T4UZY5"/>
<keyword evidence="2 13" id="KW-0963">Cytoplasm</keyword>
<evidence type="ECO:0000259" key="14">
    <source>
        <dbReference type="Pfam" id="PF01113"/>
    </source>
</evidence>
<dbReference type="PANTHER" id="PTHR20836">
    <property type="entry name" value="DIHYDRODIPICOLINATE REDUCTASE"/>
    <property type="match status" value="1"/>
</dbReference>
<evidence type="ECO:0000259" key="15">
    <source>
        <dbReference type="Pfam" id="PF05173"/>
    </source>
</evidence>
<keyword evidence="5 13" id="KW-0220">Diaminopimelate biosynthesis</keyword>
<dbReference type="InterPro" id="IPR023940">
    <property type="entry name" value="DHDPR_bac"/>
</dbReference>
<comment type="function">
    <text evidence="13">Catalyzes the conversion of 4-hydroxy-tetrahydrodipicolinate (HTPA) to tetrahydrodipicolinate.</text>
</comment>
<keyword evidence="17" id="KW-1185">Reference proteome</keyword>
<keyword evidence="4 13" id="KW-0521">NADP</keyword>
<dbReference type="GO" id="GO:0009089">
    <property type="term" value="P:lysine biosynthetic process via diaminopimelate"/>
    <property type="evidence" value="ECO:0007669"/>
    <property type="project" value="UniProtKB-UniRule"/>
</dbReference>
<dbReference type="SUPFAM" id="SSF51735">
    <property type="entry name" value="NAD(P)-binding Rossmann-fold domains"/>
    <property type="match status" value="1"/>
</dbReference>